<dbReference type="AlphaFoldDB" id="A0A6J5ZP71"/>
<accession>A0A6J5ZP71</accession>
<reference evidence="1" key="1">
    <citation type="submission" date="2020-05" db="EMBL/GenBank/DDBJ databases">
        <authorList>
            <person name="Chiriac C."/>
            <person name="Salcher M."/>
            <person name="Ghai R."/>
            <person name="Kavagutti S V."/>
        </authorList>
    </citation>
    <scope>NUCLEOTIDE SEQUENCE</scope>
</reference>
<protein>
    <submittedName>
        <fullName evidence="1">Unannotated protein</fullName>
    </submittedName>
</protein>
<sequence>MKRHIPATEIDSLPWFFSGGGGGIRSFVLLFGSR</sequence>
<dbReference type="EMBL" id="CAESAO010000055">
    <property type="protein sequence ID" value="CAB4343062.1"/>
    <property type="molecule type" value="Genomic_DNA"/>
</dbReference>
<proteinExistence type="predicted"/>
<evidence type="ECO:0000313" key="1">
    <source>
        <dbReference type="EMBL" id="CAB4343062.1"/>
    </source>
</evidence>
<organism evidence="1">
    <name type="scientific">freshwater metagenome</name>
    <dbReference type="NCBI Taxonomy" id="449393"/>
    <lineage>
        <taxon>unclassified sequences</taxon>
        <taxon>metagenomes</taxon>
        <taxon>ecological metagenomes</taxon>
    </lineage>
</organism>
<gene>
    <name evidence="1" type="ORF">UFOPK3522_00788</name>
</gene>
<name>A0A6J5ZP71_9ZZZZ</name>